<dbReference type="EMBL" id="KV722686">
    <property type="protein sequence ID" value="OCH84341.1"/>
    <property type="molecule type" value="Genomic_DNA"/>
</dbReference>
<reference evidence="2 3" key="1">
    <citation type="submission" date="2016-07" db="EMBL/GenBank/DDBJ databases">
        <title>Draft genome of the white-rot fungus Obba rivulosa 3A-2.</title>
        <authorList>
            <consortium name="DOE Joint Genome Institute"/>
            <person name="Miettinen O."/>
            <person name="Riley R."/>
            <person name="Acob R."/>
            <person name="Barry K."/>
            <person name="Cullen D."/>
            <person name="De Vries R."/>
            <person name="Hainaut M."/>
            <person name="Hatakka A."/>
            <person name="Henrissat B."/>
            <person name="Hilden K."/>
            <person name="Kuo R."/>
            <person name="Labutti K."/>
            <person name="Lipzen A."/>
            <person name="Makela M.R."/>
            <person name="Sandor L."/>
            <person name="Spatafora J.W."/>
            <person name="Grigoriev I.V."/>
            <person name="Hibbett D.S."/>
        </authorList>
    </citation>
    <scope>NUCLEOTIDE SEQUENCE [LARGE SCALE GENOMIC DNA]</scope>
    <source>
        <strain evidence="2 3">3A-2</strain>
    </source>
</reference>
<dbReference type="Proteomes" id="UP000250043">
    <property type="component" value="Unassembled WGS sequence"/>
</dbReference>
<organism evidence="2 3">
    <name type="scientific">Obba rivulosa</name>
    <dbReference type="NCBI Taxonomy" id="1052685"/>
    <lineage>
        <taxon>Eukaryota</taxon>
        <taxon>Fungi</taxon>
        <taxon>Dikarya</taxon>
        <taxon>Basidiomycota</taxon>
        <taxon>Agaricomycotina</taxon>
        <taxon>Agaricomycetes</taxon>
        <taxon>Polyporales</taxon>
        <taxon>Gelatoporiaceae</taxon>
        <taxon>Obba</taxon>
    </lineage>
</organism>
<feature type="region of interest" description="Disordered" evidence="1">
    <location>
        <begin position="67"/>
        <end position="86"/>
    </location>
</feature>
<feature type="region of interest" description="Disordered" evidence="1">
    <location>
        <begin position="459"/>
        <end position="491"/>
    </location>
</feature>
<keyword evidence="3" id="KW-1185">Reference proteome</keyword>
<evidence type="ECO:0000313" key="3">
    <source>
        <dbReference type="Proteomes" id="UP000250043"/>
    </source>
</evidence>
<name>A0A8E2DEW6_9APHY</name>
<sequence>MQDRRGEHWCHSILPAASCQGLEQAAAHAGSVQATCYAGIACRHGKPSFVLVGGGLPLAVHTVLSAEAQHQQSPQETEIPRGAKSRRMQRLGRHELICAPGTPSHEGTMMLLKDLEDFCWQRKRAIVACRMAVSEAGCQVREGSSSHSWGTQELKRVLVLLLFEKTLTIVSLLRDVPSVQFSTSCVCFTQSSLRKWLGISKSMSGLIHACAVISRRQFKALTVDNFVQEGDRLGIAGGCSKGKTLVDSPEVFESRIELTIRFSSFFLLCELQEYSYLGLTISNRMSHSQEPESLPSQAPLSGSLNRGVAVTARVMACACGRCTEGILSPRLRFVMAALADCIAEMMWQVCNEQFIPYEKMKEEFVSGDIPLGFTDEDVREAGVYKSFYTGYRYVFREIARLLQERPDFVPTEENVSNALKPEALTYNPDYTSAYFDFFFKKGGRPGAHGGRLVRAEHLRGGAASEPGRRPVEPLGASHPPTRRLGEARELR</sequence>
<dbReference type="AlphaFoldDB" id="A0A8E2DEW6"/>
<accession>A0A8E2DEW6</accession>
<evidence type="ECO:0000256" key="1">
    <source>
        <dbReference type="SAM" id="MobiDB-lite"/>
    </source>
</evidence>
<protein>
    <submittedName>
        <fullName evidence="2">Uncharacterized protein</fullName>
    </submittedName>
</protein>
<evidence type="ECO:0000313" key="2">
    <source>
        <dbReference type="EMBL" id="OCH84341.1"/>
    </source>
</evidence>
<gene>
    <name evidence="2" type="ORF">OBBRIDRAFT_808307</name>
</gene>
<proteinExistence type="predicted"/>
<dbReference type="OrthoDB" id="2753421at2759"/>